<protein>
    <submittedName>
        <fullName evidence="1">Uncharacterized protein</fullName>
    </submittedName>
</protein>
<gene>
    <name evidence="1" type="ORF">ACFPET_15270</name>
</gene>
<name>A0ABV8U1J5_9ACTN</name>
<dbReference type="EMBL" id="JBHSDK010000021">
    <property type="protein sequence ID" value="MFC4336563.1"/>
    <property type="molecule type" value="Genomic_DNA"/>
</dbReference>
<organism evidence="1 2">
    <name type="scientific">Salininema proteolyticum</name>
    <dbReference type="NCBI Taxonomy" id="1607685"/>
    <lineage>
        <taxon>Bacteria</taxon>
        <taxon>Bacillati</taxon>
        <taxon>Actinomycetota</taxon>
        <taxon>Actinomycetes</taxon>
        <taxon>Glycomycetales</taxon>
        <taxon>Glycomycetaceae</taxon>
        <taxon>Salininema</taxon>
    </lineage>
</organism>
<keyword evidence="2" id="KW-1185">Reference proteome</keyword>
<evidence type="ECO:0000313" key="2">
    <source>
        <dbReference type="Proteomes" id="UP001595823"/>
    </source>
</evidence>
<comment type="caution">
    <text evidence="1">The sequence shown here is derived from an EMBL/GenBank/DDBJ whole genome shotgun (WGS) entry which is preliminary data.</text>
</comment>
<dbReference type="RefSeq" id="WP_380622622.1">
    <property type="nucleotide sequence ID" value="NZ_JBHSDK010000021.1"/>
</dbReference>
<reference evidence="2" key="1">
    <citation type="journal article" date="2019" name="Int. J. Syst. Evol. Microbiol.">
        <title>The Global Catalogue of Microorganisms (GCM) 10K type strain sequencing project: providing services to taxonomists for standard genome sequencing and annotation.</title>
        <authorList>
            <consortium name="The Broad Institute Genomics Platform"/>
            <consortium name="The Broad Institute Genome Sequencing Center for Infectious Disease"/>
            <person name="Wu L."/>
            <person name="Ma J."/>
        </authorList>
    </citation>
    <scope>NUCLEOTIDE SEQUENCE [LARGE SCALE GENOMIC DNA]</scope>
    <source>
        <strain evidence="2">IBRC-M 10908</strain>
    </source>
</reference>
<proteinExistence type="predicted"/>
<sequence>MAAESFEYFPNKKPQAVLDHAVFNLGMSPERLLAFFFPLWEVEVEVEVDADEEWDLIDRFLILGVGKGRLSTPEELAAFYSLDEPLVRQALGFLTSIGHLRGEGRGYELTDLGLQSMEDDRRRRAPKTDRRRLYFEAYACSPLKQAYYDSRQVAILEHAQLAEVKREVEDGPRLAACETVDALYGFDAEALSSLENRPDRKEYNIPAGVGSMKAVGSPRKVFLPAYLVRDKGERGGRIACYTRAKQGPAGYDEQLSAMLGQVDVVQVLFHNLAGASPGTATDERILKWAGKNALPGVEAGASSNGVPRAILTPEAAESVPMVGDFVLGGGMYFQVWCEDEQVRVDSLLRRASRYFAAGATAGPDRLSAWLRTLLKRLEFESWDYERVASVAENAGEGDFAAELRRCFRDAPF</sequence>
<evidence type="ECO:0000313" key="1">
    <source>
        <dbReference type="EMBL" id="MFC4336563.1"/>
    </source>
</evidence>
<accession>A0ABV8U1J5</accession>
<dbReference type="Proteomes" id="UP001595823">
    <property type="component" value="Unassembled WGS sequence"/>
</dbReference>